<sequence length="31" mass="3598">MLSEEKPQEDYGKLLSFIPKNPLTDIIEYVS</sequence>
<organism evidence="1 2">
    <name type="scientific">Candidatus Kaiserbacteria bacterium GW2011_GWC2_49_12</name>
    <dbReference type="NCBI Taxonomy" id="1618675"/>
    <lineage>
        <taxon>Bacteria</taxon>
        <taxon>Candidatus Kaiseribacteriota</taxon>
    </lineage>
</organism>
<reference evidence="1 2" key="1">
    <citation type="journal article" date="2015" name="Nature">
        <title>rRNA introns, odd ribosomes, and small enigmatic genomes across a large radiation of phyla.</title>
        <authorList>
            <person name="Brown C.T."/>
            <person name="Hug L.A."/>
            <person name="Thomas B.C."/>
            <person name="Sharon I."/>
            <person name="Castelle C.J."/>
            <person name="Singh A."/>
            <person name="Wilkins M.J."/>
            <person name="Williams K.H."/>
            <person name="Banfield J.F."/>
        </authorList>
    </citation>
    <scope>NUCLEOTIDE SEQUENCE [LARGE SCALE GENOMIC DNA]</scope>
</reference>
<comment type="caution">
    <text evidence="1">The sequence shown here is derived from an EMBL/GenBank/DDBJ whole genome shotgun (WGS) entry which is preliminary data.</text>
</comment>
<protein>
    <submittedName>
        <fullName evidence="1">Uncharacterized protein</fullName>
    </submittedName>
</protein>
<proteinExistence type="predicted"/>
<name>A0A0G1VGC8_9BACT</name>
<dbReference type="AlphaFoldDB" id="A0A0G1VGC8"/>
<accession>A0A0G1VGC8</accession>
<gene>
    <name evidence="1" type="ORF">UY39_C0064G0007</name>
</gene>
<evidence type="ECO:0000313" key="2">
    <source>
        <dbReference type="Proteomes" id="UP000034589"/>
    </source>
</evidence>
<dbReference type="EMBL" id="LCPV01000064">
    <property type="protein sequence ID" value="KKW05350.1"/>
    <property type="molecule type" value="Genomic_DNA"/>
</dbReference>
<dbReference type="Proteomes" id="UP000034589">
    <property type="component" value="Unassembled WGS sequence"/>
</dbReference>
<evidence type="ECO:0000313" key="1">
    <source>
        <dbReference type="EMBL" id="KKW05350.1"/>
    </source>
</evidence>